<proteinExistence type="predicted"/>
<evidence type="ECO:0000313" key="1">
    <source>
        <dbReference type="EMBL" id="SJM34626.1"/>
    </source>
</evidence>
<evidence type="ECO:0008006" key="3">
    <source>
        <dbReference type="Google" id="ProtNLM"/>
    </source>
</evidence>
<gene>
    <name evidence="1" type="ORF">BQ8482_480109</name>
</gene>
<dbReference type="EMBL" id="FUIG01000057">
    <property type="protein sequence ID" value="SJM34626.1"/>
    <property type="molecule type" value="Genomic_DNA"/>
</dbReference>
<evidence type="ECO:0000313" key="2">
    <source>
        <dbReference type="Proteomes" id="UP000245698"/>
    </source>
</evidence>
<keyword evidence="2" id="KW-1185">Reference proteome</keyword>
<name>A0A2P9ATX6_9HYPH</name>
<protein>
    <recommendedName>
        <fullName evidence="3">N-acetyltransferase domain-containing protein</fullName>
    </recommendedName>
</protein>
<dbReference type="Proteomes" id="UP000245698">
    <property type="component" value="Unassembled WGS sequence"/>
</dbReference>
<reference evidence="2" key="1">
    <citation type="submission" date="2016-12" db="EMBL/GenBank/DDBJ databases">
        <authorList>
            <person name="Brunel B."/>
        </authorList>
    </citation>
    <scope>NUCLEOTIDE SEQUENCE [LARGE SCALE GENOMIC DNA]</scope>
</reference>
<sequence length="154" mass="17651">MIVRRSAQVDLPRVFDGLAPRLSDEYLTAERYQGDALATFEDALRKTKTGFRKAIRENRADTLLYDGAPLAIVRWQIQYGEAHTGFASSEKFFEAKYVRFMAGYVRDLQKRIGNVPLVASNWSGRADVQRWFEILGYEFAMEHGPAKVFLLKPL</sequence>
<dbReference type="AlphaFoldDB" id="A0A2P9ATX6"/>
<organism evidence="1 2">
    <name type="scientific">Mesorhizobium delmotii</name>
    <dbReference type="NCBI Taxonomy" id="1631247"/>
    <lineage>
        <taxon>Bacteria</taxon>
        <taxon>Pseudomonadati</taxon>
        <taxon>Pseudomonadota</taxon>
        <taxon>Alphaproteobacteria</taxon>
        <taxon>Hyphomicrobiales</taxon>
        <taxon>Phyllobacteriaceae</taxon>
        <taxon>Mesorhizobium</taxon>
    </lineage>
</organism>
<accession>A0A2P9ATX6</accession>
<dbReference type="RefSeq" id="WP_123151082.1">
    <property type="nucleotide sequence ID" value="NZ_FUIG01000057.1"/>
</dbReference>